<name>A0A3N4HEM1_ASCIM</name>
<evidence type="ECO:0000313" key="3">
    <source>
        <dbReference type="Proteomes" id="UP000275078"/>
    </source>
</evidence>
<proteinExistence type="predicted"/>
<sequence>MGLTPIGEISGTRITRSVSRITGIYPNHHGEMVPEPINTVERRNLETQGTQVQIQSTVRRSSRRPIEAQSPMMSPAVMAAARRRSSVVQENGRKKRRTMLAMDQEMSGDDLSTHEEEDQEEDDESPISFSTFKPMTPKVKDEKGVECGHPIFWSGRPPKPQHSNMWTHLVQSHKIQKLDTKSSLVPGNSENFFTNLTLKGKTDAHTLLTWFFAHASIPFYVVENPILRHWASLISNHEYKLPHRTSLRRKVMLEAEVCEAALREKFKVCFVASVRSKR</sequence>
<dbReference type="EMBL" id="ML120024">
    <property type="protein sequence ID" value="RPA70881.1"/>
    <property type="molecule type" value="Genomic_DNA"/>
</dbReference>
<dbReference type="AlphaFoldDB" id="A0A3N4HEM1"/>
<protein>
    <submittedName>
        <fullName evidence="2">Uncharacterized protein</fullName>
    </submittedName>
</protein>
<reference evidence="2 3" key="1">
    <citation type="journal article" date="2018" name="Nat. Ecol. Evol.">
        <title>Pezizomycetes genomes reveal the molecular basis of ectomycorrhizal truffle lifestyle.</title>
        <authorList>
            <person name="Murat C."/>
            <person name="Payen T."/>
            <person name="Noel B."/>
            <person name="Kuo A."/>
            <person name="Morin E."/>
            <person name="Chen J."/>
            <person name="Kohler A."/>
            <person name="Krizsan K."/>
            <person name="Balestrini R."/>
            <person name="Da Silva C."/>
            <person name="Montanini B."/>
            <person name="Hainaut M."/>
            <person name="Levati E."/>
            <person name="Barry K.W."/>
            <person name="Belfiori B."/>
            <person name="Cichocki N."/>
            <person name="Clum A."/>
            <person name="Dockter R.B."/>
            <person name="Fauchery L."/>
            <person name="Guy J."/>
            <person name="Iotti M."/>
            <person name="Le Tacon F."/>
            <person name="Lindquist E.A."/>
            <person name="Lipzen A."/>
            <person name="Malagnac F."/>
            <person name="Mello A."/>
            <person name="Molinier V."/>
            <person name="Miyauchi S."/>
            <person name="Poulain J."/>
            <person name="Riccioni C."/>
            <person name="Rubini A."/>
            <person name="Sitrit Y."/>
            <person name="Splivallo R."/>
            <person name="Traeger S."/>
            <person name="Wang M."/>
            <person name="Zifcakova L."/>
            <person name="Wipf D."/>
            <person name="Zambonelli A."/>
            <person name="Paolocci F."/>
            <person name="Nowrousian M."/>
            <person name="Ottonello S."/>
            <person name="Baldrian P."/>
            <person name="Spatafora J.W."/>
            <person name="Henrissat B."/>
            <person name="Nagy L.G."/>
            <person name="Aury J.M."/>
            <person name="Wincker P."/>
            <person name="Grigoriev I.V."/>
            <person name="Bonfante P."/>
            <person name="Martin F.M."/>
        </authorList>
    </citation>
    <scope>NUCLEOTIDE SEQUENCE [LARGE SCALE GENOMIC DNA]</scope>
    <source>
        <strain evidence="2 3">RN42</strain>
    </source>
</reference>
<evidence type="ECO:0000313" key="2">
    <source>
        <dbReference type="EMBL" id="RPA70881.1"/>
    </source>
</evidence>
<evidence type="ECO:0000256" key="1">
    <source>
        <dbReference type="SAM" id="MobiDB-lite"/>
    </source>
</evidence>
<dbReference type="Proteomes" id="UP000275078">
    <property type="component" value="Unassembled WGS sequence"/>
</dbReference>
<gene>
    <name evidence="2" type="ORF">BJ508DRAFT_336674</name>
</gene>
<organism evidence="2 3">
    <name type="scientific">Ascobolus immersus RN42</name>
    <dbReference type="NCBI Taxonomy" id="1160509"/>
    <lineage>
        <taxon>Eukaryota</taxon>
        <taxon>Fungi</taxon>
        <taxon>Dikarya</taxon>
        <taxon>Ascomycota</taxon>
        <taxon>Pezizomycotina</taxon>
        <taxon>Pezizomycetes</taxon>
        <taxon>Pezizales</taxon>
        <taxon>Ascobolaceae</taxon>
        <taxon>Ascobolus</taxon>
    </lineage>
</organism>
<feature type="compositionally biased region" description="Acidic residues" evidence="1">
    <location>
        <begin position="115"/>
        <end position="125"/>
    </location>
</feature>
<keyword evidence="3" id="KW-1185">Reference proteome</keyword>
<feature type="region of interest" description="Disordered" evidence="1">
    <location>
        <begin position="57"/>
        <end position="143"/>
    </location>
</feature>
<accession>A0A3N4HEM1</accession>
<feature type="compositionally biased region" description="Low complexity" evidence="1">
    <location>
        <begin position="70"/>
        <end position="80"/>
    </location>
</feature>